<accession>C0W7N2</accession>
<dbReference type="HOGENOM" id="CLU_3176745_0_0_11"/>
<dbReference type="EMBL" id="ACFH01000126">
    <property type="protein sequence ID" value="EEH65267.1"/>
    <property type="molecule type" value="Genomic_DNA"/>
</dbReference>
<protein>
    <submittedName>
        <fullName evidence="2">Uncharacterized protein</fullName>
    </submittedName>
</protein>
<reference evidence="2 3" key="1">
    <citation type="submission" date="2009-01" db="EMBL/GenBank/DDBJ databases">
        <authorList>
            <person name="Qin X."/>
            <person name="Bachman B."/>
            <person name="Battles P."/>
            <person name="Bell A."/>
            <person name="Bess C."/>
            <person name="Bickham C."/>
            <person name="Chaboub L."/>
            <person name="Chen D."/>
            <person name="Coyle M."/>
            <person name="Deiros D.R."/>
            <person name="Dinh H."/>
            <person name="Forbes L."/>
            <person name="Fowler G."/>
            <person name="Francisco L."/>
            <person name="Fu Q."/>
            <person name="Gubbala S."/>
            <person name="Hale W."/>
            <person name="Han Y."/>
            <person name="Hemphill L."/>
            <person name="Highlander S.K."/>
            <person name="Hirani K."/>
            <person name="Hogues M."/>
            <person name="Jackson L."/>
            <person name="Jakkamsetti A."/>
            <person name="Javaid M."/>
            <person name="Jiang H."/>
            <person name="Korchina V."/>
            <person name="Kovar C."/>
            <person name="Lara F."/>
            <person name="Lee S."/>
            <person name="Mata R."/>
            <person name="Mathew T."/>
            <person name="Moen C."/>
            <person name="Morales K."/>
            <person name="Munidasa M."/>
            <person name="Nazareth L."/>
            <person name="Ngo R."/>
            <person name="Nguyen L."/>
            <person name="Okwuonu G."/>
            <person name="Ongeri F."/>
            <person name="Patil S."/>
            <person name="Petrosino J."/>
            <person name="Pham C."/>
            <person name="Pham P."/>
            <person name="Pu L.-L."/>
            <person name="Puazo M."/>
            <person name="Raj R."/>
            <person name="Reid J."/>
            <person name="Rouhana J."/>
            <person name="Saada N."/>
            <person name="Shang Y."/>
            <person name="Simmons D."/>
            <person name="Thornton R."/>
            <person name="Warren J."/>
            <person name="Weissenberger G."/>
            <person name="Zhang J."/>
            <person name="Zhang L."/>
            <person name="Zhou C."/>
            <person name="Zhu D."/>
            <person name="Muzny D."/>
            <person name="Worley K."/>
            <person name="Gibbs R."/>
        </authorList>
    </citation>
    <scope>NUCLEOTIDE SEQUENCE [LARGE SCALE GENOMIC DNA]</scope>
    <source>
        <strain evidence="2 3">DSM 15434</strain>
    </source>
</reference>
<dbReference type="AlphaFoldDB" id="C0W7N2"/>
<gene>
    <name evidence="2" type="ORF">HMPREF0058_1876</name>
</gene>
<evidence type="ECO:0000313" key="2">
    <source>
        <dbReference type="EMBL" id="EEH65267.1"/>
    </source>
</evidence>
<keyword evidence="3" id="KW-1185">Reference proteome</keyword>
<feature type="compositionally biased region" description="Low complexity" evidence="1">
    <location>
        <begin position="11"/>
        <end position="25"/>
    </location>
</feature>
<name>C0W7N2_9ACTO</name>
<feature type="region of interest" description="Disordered" evidence="1">
    <location>
        <begin position="1"/>
        <end position="36"/>
    </location>
</feature>
<comment type="caution">
    <text evidence="2">The sequence shown here is derived from an EMBL/GenBank/DDBJ whole genome shotgun (WGS) entry which is preliminary data.</text>
</comment>
<evidence type="ECO:0000313" key="3">
    <source>
        <dbReference type="Proteomes" id="UP000004778"/>
    </source>
</evidence>
<sequence>MYSGAVRAEGRTGSRSSRSWRAPASEAEEECAGCEPEAELARDWPVAL</sequence>
<dbReference type="Proteomes" id="UP000004778">
    <property type="component" value="Unassembled WGS sequence"/>
</dbReference>
<evidence type="ECO:0000256" key="1">
    <source>
        <dbReference type="SAM" id="MobiDB-lite"/>
    </source>
</evidence>
<feature type="non-terminal residue" evidence="2">
    <location>
        <position position="48"/>
    </location>
</feature>
<proteinExistence type="predicted"/>
<feature type="compositionally biased region" description="Acidic residues" evidence="1">
    <location>
        <begin position="26"/>
        <end position="36"/>
    </location>
</feature>
<organism evidence="2 3">
    <name type="scientific">Actinomyces urogenitalis DSM 15434</name>
    <dbReference type="NCBI Taxonomy" id="525246"/>
    <lineage>
        <taxon>Bacteria</taxon>
        <taxon>Bacillati</taxon>
        <taxon>Actinomycetota</taxon>
        <taxon>Actinomycetes</taxon>
        <taxon>Actinomycetales</taxon>
        <taxon>Actinomycetaceae</taxon>
        <taxon>Actinomyces</taxon>
    </lineage>
</organism>